<dbReference type="PANTHER" id="PTHR23135">
    <property type="entry name" value="MUR LIGASE FAMILY MEMBER"/>
    <property type="match status" value="1"/>
</dbReference>
<dbReference type="Pfam" id="PF08245">
    <property type="entry name" value="Mur_ligase_M"/>
    <property type="match status" value="1"/>
</dbReference>
<evidence type="ECO:0000256" key="1">
    <source>
        <dbReference type="ARBA" id="ARBA00004752"/>
    </source>
</evidence>
<dbReference type="GO" id="GO:0071555">
    <property type="term" value="P:cell wall organization"/>
    <property type="evidence" value="ECO:0007669"/>
    <property type="project" value="UniProtKB-KW"/>
</dbReference>
<dbReference type="AlphaFoldDB" id="A0A4R8GYT3"/>
<keyword evidence="7 8" id="KW-0961">Cell wall biogenesis/degradation</keyword>
<dbReference type="InterPro" id="IPR004101">
    <property type="entry name" value="Mur_ligase_C"/>
</dbReference>
<evidence type="ECO:0000259" key="11">
    <source>
        <dbReference type="Pfam" id="PF08245"/>
    </source>
</evidence>
<dbReference type="RefSeq" id="WP_134116532.1">
    <property type="nucleotide sequence ID" value="NZ_SOEG01000011.1"/>
</dbReference>
<keyword evidence="5 8" id="KW-0573">Peptidoglycan synthesis</keyword>
<dbReference type="STRING" id="926561.GCA_000379025_01309"/>
<dbReference type="InterPro" id="IPR000713">
    <property type="entry name" value="Mur_ligase_N"/>
</dbReference>
<dbReference type="InterPro" id="IPR036615">
    <property type="entry name" value="Mur_ligase_C_dom_sf"/>
</dbReference>
<keyword evidence="13" id="KW-1185">Reference proteome</keyword>
<organism evidence="12 13">
    <name type="scientific">Orenia marismortui</name>
    <dbReference type="NCBI Taxonomy" id="46469"/>
    <lineage>
        <taxon>Bacteria</taxon>
        <taxon>Bacillati</taxon>
        <taxon>Bacillota</taxon>
        <taxon>Clostridia</taxon>
        <taxon>Halanaerobiales</taxon>
        <taxon>Halobacteroidaceae</taxon>
        <taxon>Orenia</taxon>
    </lineage>
</organism>
<feature type="domain" description="Mur ligase N-terminal catalytic" evidence="9">
    <location>
        <begin position="34"/>
        <end position="106"/>
    </location>
</feature>
<dbReference type="GO" id="GO:0016881">
    <property type="term" value="F:acid-amino acid ligase activity"/>
    <property type="evidence" value="ECO:0007669"/>
    <property type="project" value="InterPro"/>
</dbReference>
<accession>A0A4R8GYT3</accession>
<dbReference type="SUPFAM" id="SSF63418">
    <property type="entry name" value="MurE/MurF N-terminal domain"/>
    <property type="match status" value="1"/>
</dbReference>
<evidence type="ECO:0000313" key="13">
    <source>
        <dbReference type="Proteomes" id="UP000295832"/>
    </source>
</evidence>
<keyword evidence="4 8" id="KW-0133">Cell shape</keyword>
<dbReference type="PANTHER" id="PTHR23135:SF4">
    <property type="entry name" value="UDP-N-ACETYLMURAMOYL-L-ALANYL-D-GLUTAMATE--2,6-DIAMINOPIMELATE LIGASE MURE HOMOLOG, CHLOROPLASTIC"/>
    <property type="match status" value="1"/>
</dbReference>
<comment type="pathway">
    <text evidence="1 8">Cell wall biogenesis; peptidoglycan biosynthesis.</text>
</comment>
<dbReference type="Pfam" id="PF01225">
    <property type="entry name" value="Mur_ligase"/>
    <property type="match status" value="1"/>
</dbReference>
<evidence type="ECO:0000259" key="9">
    <source>
        <dbReference type="Pfam" id="PF01225"/>
    </source>
</evidence>
<dbReference type="InterPro" id="IPR013221">
    <property type="entry name" value="Mur_ligase_cen"/>
</dbReference>
<evidence type="ECO:0000256" key="6">
    <source>
        <dbReference type="ARBA" id="ARBA00023306"/>
    </source>
</evidence>
<dbReference type="GO" id="GO:0008360">
    <property type="term" value="P:regulation of cell shape"/>
    <property type="evidence" value="ECO:0007669"/>
    <property type="project" value="UniProtKB-KW"/>
</dbReference>
<keyword evidence="12" id="KW-0436">Ligase</keyword>
<evidence type="ECO:0000256" key="2">
    <source>
        <dbReference type="ARBA" id="ARBA00005898"/>
    </source>
</evidence>
<comment type="caution">
    <text evidence="12">The sequence shown here is derived from an EMBL/GenBank/DDBJ whole genome shotgun (WGS) entry which is preliminary data.</text>
</comment>
<protein>
    <submittedName>
        <fullName evidence="12">UDP-N-acetylmuramoylalanyl-D-glutamate--2, 6-diaminopimelate ligase</fullName>
    </submittedName>
</protein>
<feature type="domain" description="Mur ligase central" evidence="11">
    <location>
        <begin position="119"/>
        <end position="333"/>
    </location>
</feature>
<dbReference type="GO" id="GO:0051301">
    <property type="term" value="P:cell division"/>
    <property type="evidence" value="ECO:0007669"/>
    <property type="project" value="UniProtKB-KW"/>
</dbReference>
<feature type="domain" description="Mur ligase C-terminal" evidence="10">
    <location>
        <begin position="356"/>
        <end position="489"/>
    </location>
</feature>
<dbReference type="InterPro" id="IPR036565">
    <property type="entry name" value="Mur-like_cat_sf"/>
</dbReference>
<evidence type="ECO:0000259" key="10">
    <source>
        <dbReference type="Pfam" id="PF02875"/>
    </source>
</evidence>
<dbReference type="GO" id="GO:0005737">
    <property type="term" value="C:cytoplasm"/>
    <property type="evidence" value="ECO:0007669"/>
    <property type="project" value="UniProtKB-SubCell"/>
</dbReference>
<dbReference type="InterPro" id="IPR035911">
    <property type="entry name" value="MurE/MurF_N"/>
</dbReference>
<evidence type="ECO:0000313" key="12">
    <source>
        <dbReference type="EMBL" id="TDX51682.1"/>
    </source>
</evidence>
<dbReference type="Gene3D" id="3.90.190.20">
    <property type="entry name" value="Mur ligase, C-terminal domain"/>
    <property type="match status" value="1"/>
</dbReference>
<dbReference type="GO" id="GO:0009252">
    <property type="term" value="P:peptidoglycan biosynthetic process"/>
    <property type="evidence" value="ECO:0007669"/>
    <property type="project" value="UniProtKB-UniPathway"/>
</dbReference>
<reference evidence="12 13" key="1">
    <citation type="submission" date="2019-03" db="EMBL/GenBank/DDBJ databases">
        <title>Subsurface microbial communities from deep shales in Ohio and West Virginia, USA.</title>
        <authorList>
            <person name="Wrighton K."/>
        </authorList>
    </citation>
    <scope>NUCLEOTIDE SEQUENCE [LARGE SCALE GENOMIC DNA]</scope>
    <source>
        <strain evidence="12 13">MSL 6dP</strain>
    </source>
</reference>
<evidence type="ECO:0000256" key="4">
    <source>
        <dbReference type="ARBA" id="ARBA00022960"/>
    </source>
</evidence>
<dbReference type="Gene3D" id="3.40.1190.10">
    <property type="entry name" value="Mur-like, catalytic domain"/>
    <property type="match status" value="1"/>
</dbReference>
<evidence type="ECO:0000256" key="5">
    <source>
        <dbReference type="ARBA" id="ARBA00022984"/>
    </source>
</evidence>
<dbReference type="UniPathway" id="UPA00219"/>
<gene>
    <name evidence="12" type="ORF">C7959_11178</name>
</gene>
<dbReference type="SUPFAM" id="SSF53244">
    <property type="entry name" value="MurD-like peptide ligases, peptide-binding domain"/>
    <property type="match status" value="1"/>
</dbReference>
<keyword evidence="3 8" id="KW-0132">Cell division</keyword>
<evidence type="ECO:0000256" key="3">
    <source>
        <dbReference type="ARBA" id="ARBA00022618"/>
    </source>
</evidence>
<keyword evidence="6 8" id="KW-0131">Cell cycle</keyword>
<dbReference type="Pfam" id="PF02875">
    <property type="entry name" value="Mur_ligase_C"/>
    <property type="match status" value="1"/>
</dbReference>
<comment type="subcellular location">
    <subcellularLocation>
        <location evidence="8">Cytoplasm</location>
    </subcellularLocation>
</comment>
<dbReference type="InterPro" id="IPR005761">
    <property type="entry name" value="UDP-N-AcMur-Glu-dNH2Pim_ligase"/>
</dbReference>
<dbReference type="NCBIfam" id="TIGR01085">
    <property type="entry name" value="murE"/>
    <property type="match status" value="1"/>
</dbReference>
<proteinExistence type="inferred from homology"/>
<dbReference type="Proteomes" id="UP000295832">
    <property type="component" value="Unassembled WGS sequence"/>
</dbReference>
<dbReference type="GO" id="GO:0005524">
    <property type="term" value="F:ATP binding"/>
    <property type="evidence" value="ECO:0007669"/>
    <property type="project" value="InterPro"/>
</dbReference>
<name>A0A4R8GYT3_9FIRM</name>
<dbReference type="EMBL" id="SOEG01000011">
    <property type="protein sequence ID" value="TDX51682.1"/>
    <property type="molecule type" value="Genomic_DNA"/>
</dbReference>
<comment type="similarity">
    <text evidence="2">Belongs to the MurCDEF family. MurE subfamily.</text>
</comment>
<dbReference type="Gene3D" id="3.40.1390.10">
    <property type="entry name" value="MurE/MurF, N-terminal domain"/>
    <property type="match status" value="1"/>
</dbReference>
<evidence type="ECO:0000256" key="7">
    <source>
        <dbReference type="ARBA" id="ARBA00023316"/>
    </source>
</evidence>
<sequence>MFYRPLPESKGFTLDELINDLSIKEVTNFQDWTIKNITDNSVKVEDASLFVAIKGFNVDGHQYIKQAIENGAVAIIGESQVQIDKNTTYIRVENSRKALAKLINRIYNYPSRKLRLIGVTGTVGKTTTTSMIDHITGQIVGKSSLIGTLYTKIDQDYFANPNKCTTPDIISLNNIFSEIKNREIDYVSMEVSSHALKLDRVFGLDYDIAVFTNLSYDHLEFHESIDDYLYSKKKLFTSLSEDKLAVFNLDNAYSKVLMEDIKASYYTYAIKNKDADIIAKDIKLTKRELTFDIHIQNQLINNYGKIIQPTSLSINLPLLGYHNIYNALAAFTATILLGFPINKIKEALESFKGIRRRMEVIYDQEFTIIDDYAHNPASLTANFKTIENFDYNKLIILHFLKGKRGIKANKINAYLMVKWADKLKTKKIITSLCEEEVIEKNQVLKEEELAFTKIIKDSGLEIINTNKLAEGINRALKYVENNDLLLLVGGPGLDKAAEIISKRIT</sequence>
<dbReference type="SUPFAM" id="SSF53623">
    <property type="entry name" value="MurD-like peptide ligases, catalytic domain"/>
    <property type="match status" value="1"/>
</dbReference>
<evidence type="ECO:0000256" key="8">
    <source>
        <dbReference type="RuleBase" id="RU004135"/>
    </source>
</evidence>